<sequence length="247" mass="27893">MRTMHESRIIKTGLLVISLFLGLSTGIAQSTDNHLTILGDAFEEVTADQATLNVNLTYSDEKDITLVYEQHKAGRERLASLLNELKVPTKDIQILQLMIRKERDFSMGGGGMGQPVEKFKGFQRVAIKFDDLKRYALVQQRLASDGFIDLSSSFSVSNQRDIELRLSDVAVARAKEKAERMAKAASRTIKRIVRMGDIEETEAIGYIRTNQNNMYMNSYNMEVNRPVSTISQTFRITASVKVVFEMN</sequence>
<dbReference type="PANTHER" id="PTHR34387">
    <property type="entry name" value="SLR1258 PROTEIN"/>
    <property type="match status" value="1"/>
</dbReference>
<dbReference type="Pfam" id="PF04402">
    <property type="entry name" value="SIMPL"/>
    <property type="match status" value="1"/>
</dbReference>
<evidence type="ECO:0008006" key="3">
    <source>
        <dbReference type="Google" id="ProtNLM"/>
    </source>
</evidence>
<dbReference type="EMBL" id="CP001769">
    <property type="protein sequence ID" value="ADB37707.1"/>
    <property type="molecule type" value="Genomic_DNA"/>
</dbReference>
<dbReference type="HOGENOM" id="CLU_1123951_0_0_10"/>
<gene>
    <name evidence="1" type="ordered locus">Slin_1660</name>
</gene>
<dbReference type="InterPro" id="IPR007497">
    <property type="entry name" value="SIMPL/DUF541"/>
</dbReference>
<dbReference type="AlphaFoldDB" id="D2QPX4"/>
<name>D2QPX4_SPILD</name>
<dbReference type="InterPro" id="IPR052022">
    <property type="entry name" value="26kDa_periplasmic_antigen"/>
</dbReference>
<dbReference type="Gene3D" id="3.30.70.2970">
    <property type="entry name" value="Protein of unknown function (DUF541), domain 2"/>
    <property type="match status" value="1"/>
</dbReference>
<dbReference type="RefSeq" id="WP_012926258.1">
    <property type="nucleotide sequence ID" value="NC_013730.1"/>
</dbReference>
<dbReference type="KEGG" id="sli:Slin_1660"/>
<proteinExistence type="predicted"/>
<protein>
    <recommendedName>
        <fullName evidence="3">Outer membrane protein</fullName>
    </recommendedName>
</protein>
<dbReference type="GO" id="GO:0006974">
    <property type="term" value="P:DNA damage response"/>
    <property type="evidence" value="ECO:0007669"/>
    <property type="project" value="TreeGrafter"/>
</dbReference>
<keyword evidence="2" id="KW-1185">Reference proteome</keyword>
<reference evidence="1 2" key="1">
    <citation type="journal article" date="2010" name="Stand. Genomic Sci.">
        <title>Complete genome sequence of Spirosoma linguale type strain (1).</title>
        <authorList>
            <person name="Lail K."/>
            <person name="Sikorski J."/>
            <person name="Saunders E."/>
            <person name="Lapidus A."/>
            <person name="Glavina Del Rio T."/>
            <person name="Copeland A."/>
            <person name="Tice H."/>
            <person name="Cheng J.-F."/>
            <person name="Lucas S."/>
            <person name="Nolan M."/>
            <person name="Bruce D."/>
            <person name="Goodwin L."/>
            <person name="Pitluck S."/>
            <person name="Ivanova N."/>
            <person name="Mavromatis K."/>
            <person name="Ovchinnikova G."/>
            <person name="Pati A."/>
            <person name="Chen A."/>
            <person name="Palaniappan K."/>
            <person name="Land M."/>
            <person name="Hauser L."/>
            <person name="Chang Y.-J."/>
            <person name="Jeffries C.D."/>
            <person name="Chain P."/>
            <person name="Brettin T."/>
            <person name="Detter J.C."/>
            <person name="Schuetze A."/>
            <person name="Rohde M."/>
            <person name="Tindall B.J."/>
            <person name="Goeker M."/>
            <person name="Bristow J."/>
            <person name="Eisen J.A."/>
            <person name="Markowitz V."/>
            <person name="Hugenholtz P."/>
            <person name="Kyrpides N.C."/>
            <person name="Klenk H.-P."/>
            <person name="Chen F."/>
        </authorList>
    </citation>
    <scope>NUCLEOTIDE SEQUENCE [LARGE SCALE GENOMIC DNA]</scope>
    <source>
        <strain evidence="2">ATCC 33905 / DSM 74 / LMG 10896 / Claus 1</strain>
    </source>
</reference>
<dbReference type="PANTHER" id="PTHR34387:SF2">
    <property type="entry name" value="SLR1258 PROTEIN"/>
    <property type="match status" value="1"/>
</dbReference>
<evidence type="ECO:0000313" key="1">
    <source>
        <dbReference type="EMBL" id="ADB37707.1"/>
    </source>
</evidence>
<evidence type="ECO:0000313" key="2">
    <source>
        <dbReference type="Proteomes" id="UP000002028"/>
    </source>
</evidence>
<organism evidence="1 2">
    <name type="scientific">Spirosoma linguale (strain ATCC 33905 / DSM 74 / LMG 10896 / Claus 1)</name>
    <dbReference type="NCBI Taxonomy" id="504472"/>
    <lineage>
        <taxon>Bacteria</taxon>
        <taxon>Pseudomonadati</taxon>
        <taxon>Bacteroidota</taxon>
        <taxon>Cytophagia</taxon>
        <taxon>Cytophagales</taxon>
        <taxon>Cytophagaceae</taxon>
        <taxon>Spirosoma</taxon>
    </lineage>
</organism>
<dbReference type="eggNOG" id="COG2968">
    <property type="taxonomic scope" value="Bacteria"/>
</dbReference>
<dbReference type="Proteomes" id="UP000002028">
    <property type="component" value="Chromosome"/>
</dbReference>
<accession>D2QPX4</accession>
<dbReference type="Gene3D" id="3.30.110.170">
    <property type="entry name" value="Protein of unknown function (DUF541), domain 1"/>
    <property type="match status" value="1"/>
</dbReference>